<evidence type="ECO:0000313" key="1">
    <source>
        <dbReference type="EMBL" id="KAJ1678381.1"/>
    </source>
</evidence>
<evidence type="ECO:0000313" key="2">
    <source>
        <dbReference type="Proteomes" id="UP001145114"/>
    </source>
</evidence>
<feature type="non-terminal residue" evidence="1">
    <location>
        <position position="394"/>
    </location>
</feature>
<reference evidence="1" key="1">
    <citation type="submission" date="2022-06" db="EMBL/GenBank/DDBJ databases">
        <title>Phylogenomic reconstructions and comparative analyses of Kickxellomycotina fungi.</title>
        <authorList>
            <person name="Reynolds N.K."/>
            <person name="Stajich J.E."/>
            <person name="Barry K."/>
            <person name="Grigoriev I.V."/>
            <person name="Crous P."/>
            <person name="Smith M.E."/>
        </authorList>
    </citation>
    <scope>NUCLEOTIDE SEQUENCE</scope>
    <source>
        <strain evidence="1">RSA 2271</strain>
    </source>
</reference>
<comment type="caution">
    <text evidence="1">The sequence shown here is derived from an EMBL/GenBank/DDBJ whole genome shotgun (WGS) entry which is preliminary data.</text>
</comment>
<organism evidence="1 2">
    <name type="scientific">Spiromyces aspiralis</name>
    <dbReference type="NCBI Taxonomy" id="68401"/>
    <lineage>
        <taxon>Eukaryota</taxon>
        <taxon>Fungi</taxon>
        <taxon>Fungi incertae sedis</taxon>
        <taxon>Zoopagomycota</taxon>
        <taxon>Kickxellomycotina</taxon>
        <taxon>Kickxellomycetes</taxon>
        <taxon>Kickxellales</taxon>
        <taxon>Kickxellaceae</taxon>
        <taxon>Spiromyces</taxon>
    </lineage>
</organism>
<keyword evidence="2" id="KW-1185">Reference proteome</keyword>
<sequence>MTRLDINNILASHPAQDCCLPQPSPYPCFWSILFSHSLNFEYISASLSRHLGPEKSAQVLQSSLFDYIHPEEVDKARLDLTDLFMVKRISGSVTTLRRFELRKVGFPQIYRRASESHIRRRNSLLDSLQERKFSLPVVPNGPLWKAPATAISAPASKRLATDHASALSKRLRPIAEESREAIAPLLEASNDAIPTQGMHIPPDPDIGASFDDEPNIDESEEYVVANIAIYLVSKTFVVALFHIDQPAIDCECELALMDSITTKLEGLGSQSSPFSFIDSFDKELRVDLPPRTITDVLNTRHAQVYSINTERLLFAFPERAFRCIYGSSVSEAVASRSTLRAMMGSRGLCVKNTDLSQLLPQHRSDAMTPGVKLLSHIDSREGFDLNMETLMFRW</sequence>
<gene>
    <name evidence="1" type="ORF">EV182_004167</name>
</gene>
<proteinExistence type="predicted"/>
<protein>
    <submittedName>
        <fullName evidence="1">Uncharacterized protein</fullName>
    </submittedName>
</protein>
<dbReference type="EMBL" id="JAMZIH010001223">
    <property type="protein sequence ID" value="KAJ1678381.1"/>
    <property type="molecule type" value="Genomic_DNA"/>
</dbReference>
<name>A0ACC1HQ05_9FUNG</name>
<dbReference type="Proteomes" id="UP001145114">
    <property type="component" value="Unassembled WGS sequence"/>
</dbReference>
<accession>A0ACC1HQ05</accession>